<evidence type="ECO:0000256" key="1">
    <source>
        <dbReference type="ARBA" id="ARBA00005532"/>
    </source>
</evidence>
<protein>
    <recommendedName>
        <fullName evidence="2 6">Elongation factor Ts</fullName>
        <shortName evidence="6">EF-Ts</shortName>
    </recommendedName>
</protein>
<keyword evidence="4 6" id="KW-0648">Protein biosynthesis</keyword>
<accession>A0ABW8TBR0</accession>
<dbReference type="HAMAP" id="MF_00050">
    <property type="entry name" value="EF_Ts"/>
    <property type="match status" value="1"/>
</dbReference>
<dbReference type="GO" id="GO:0003746">
    <property type="term" value="F:translation elongation factor activity"/>
    <property type="evidence" value="ECO:0007669"/>
    <property type="project" value="UniProtKB-KW"/>
</dbReference>
<reference evidence="8 9" key="1">
    <citation type="submission" date="2024-11" db="EMBL/GenBank/DDBJ databases">
        <authorList>
            <person name="Heng Y.C."/>
            <person name="Lim A.C.H."/>
            <person name="Lee J.K.Y."/>
            <person name="Kittelmann S."/>
        </authorList>
    </citation>
    <scope>NUCLEOTIDE SEQUENCE [LARGE SCALE GENOMIC DNA]</scope>
    <source>
        <strain evidence="8 9">WILCCON 0114</strain>
    </source>
</reference>
<comment type="function">
    <text evidence="5 6">Associates with the EF-Tu.GDP complex and induces the exchange of GDP to GTP. It remains bound to the aminoacyl-tRNA.EF-Tu.GTP complex up to the GTP hydrolysis stage on the ribosome.</text>
</comment>
<feature type="domain" description="Translation elongation factor EFTs/EF1B dimerisation" evidence="7">
    <location>
        <begin position="71"/>
        <end position="286"/>
    </location>
</feature>
<feature type="region of interest" description="Involved in Mg(2+) ion dislocation from EF-Tu" evidence="6">
    <location>
        <begin position="80"/>
        <end position="83"/>
    </location>
</feature>
<organism evidence="8 9">
    <name type="scientific">Clostridium neuense</name>
    <dbReference type="NCBI Taxonomy" id="1728934"/>
    <lineage>
        <taxon>Bacteria</taxon>
        <taxon>Bacillati</taxon>
        <taxon>Bacillota</taxon>
        <taxon>Clostridia</taxon>
        <taxon>Eubacteriales</taxon>
        <taxon>Clostridiaceae</taxon>
        <taxon>Clostridium</taxon>
    </lineage>
</organism>
<keyword evidence="3 6" id="KW-0251">Elongation factor</keyword>
<dbReference type="Proteomes" id="UP001623592">
    <property type="component" value="Unassembled WGS sequence"/>
</dbReference>
<dbReference type="CDD" id="cd14275">
    <property type="entry name" value="UBA_EF-Ts"/>
    <property type="match status" value="1"/>
</dbReference>
<evidence type="ECO:0000313" key="9">
    <source>
        <dbReference type="Proteomes" id="UP001623592"/>
    </source>
</evidence>
<dbReference type="EMBL" id="JBJIAA010000004">
    <property type="protein sequence ID" value="MFL0249865.1"/>
    <property type="molecule type" value="Genomic_DNA"/>
</dbReference>
<evidence type="ECO:0000256" key="3">
    <source>
        <dbReference type="ARBA" id="ARBA00022768"/>
    </source>
</evidence>
<evidence type="ECO:0000256" key="4">
    <source>
        <dbReference type="ARBA" id="ARBA00022917"/>
    </source>
</evidence>
<keyword evidence="6" id="KW-0963">Cytoplasm</keyword>
<dbReference type="SUPFAM" id="SSF46934">
    <property type="entry name" value="UBA-like"/>
    <property type="match status" value="1"/>
</dbReference>
<dbReference type="PANTHER" id="PTHR11741">
    <property type="entry name" value="ELONGATION FACTOR TS"/>
    <property type="match status" value="1"/>
</dbReference>
<dbReference type="InterPro" id="IPR009060">
    <property type="entry name" value="UBA-like_sf"/>
</dbReference>
<evidence type="ECO:0000256" key="2">
    <source>
        <dbReference type="ARBA" id="ARBA00016956"/>
    </source>
</evidence>
<dbReference type="NCBIfam" id="TIGR00116">
    <property type="entry name" value="tsf"/>
    <property type="match status" value="1"/>
</dbReference>
<gene>
    <name evidence="6 8" type="primary">tsf</name>
    <name evidence="8" type="ORF">ACJDT4_05475</name>
</gene>
<dbReference type="Gene3D" id="1.10.8.10">
    <property type="entry name" value="DNA helicase RuvA subunit, C-terminal domain"/>
    <property type="match status" value="1"/>
</dbReference>
<sequence>MISASAVKELRERTGAAMMACKKALTEANGDAEKAIEILREKGLAAAAKKAGRIASEGLVLAYVDESSKSGAVAEVNCETDFVSENESFKLLAKNVAKMAALSNAKDVNELLEQKYIEDESVTLKEFVTNLISKLGENINVRRFTKFSAENGLVESYVHAGGKIGVLVKLNSDKVVPEVSTLAKDICMQIAAANPLFLDETSVDHEALDKEREIYRVQALNEGKPEKIVEKMVEGRIKKYLKEVCLVDQLWVKDSELTISKLVDKVAKEVGAKITIADFVRFERGEGIEKKEENFAEEVQRQMQQNK</sequence>
<comment type="similarity">
    <text evidence="1 6">Belongs to the EF-Ts family.</text>
</comment>
<evidence type="ECO:0000259" key="7">
    <source>
        <dbReference type="Pfam" id="PF00889"/>
    </source>
</evidence>
<dbReference type="InterPro" id="IPR014039">
    <property type="entry name" value="Transl_elong_EFTs/EF1B_dimer"/>
</dbReference>
<dbReference type="InterPro" id="IPR036402">
    <property type="entry name" value="EF-Ts_dimer_sf"/>
</dbReference>
<comment type="subcellular location">
    <subcellularLocation>
        <location evidence="6">Cytoplasm</location>
    </subcellularLocation>
</comment>
<dbReference type="PROSITE" id="PS01126">
    <property type="entry name" value="EF_TS_1"/>
    <property type="match status" value="1"/>
</dbReference>
<proteinExistence type="inferred from homology"/>
<dbReference type="PANTHER" id="PTHR11741:SF0">
    <property type="entry name" value="ELONGATION FACTOR TS, MITOCHONDRIAL"/>
    <property type="match status" value="1"/>
</dbReference>
<evidence type="ECO:0000313" key="8">
    <source>
        <dbReference type="EMBL" id="MFL0249865.1"/>
    </source>
</evidence>
<evidence type="ECO:0000256" key="6">
    <source>
        <dbReference type="HAMAP-Rule" id="MF_00050"/>
    </source>
</evidence>
<dbReference type="RefSeq" id="WP_406786534.1">
    <property type="nucleotide sequence ID" value="NZ_JBJIAA010000004.1"/>
</dbReference>
<name>A0ABW8TBR0_9CLOT</name>
<evidence type="ECO:0000256" key="5">
    <source>
        <dbReference type="ARBA" id="ARBA00025453"/>
    </source>
</evidence>
<dbReference type="Pfam" id="PF00889">
    <property type="entry name" value="EF_TS"/>
    <property type="match status" value="1"/>
</dbReference>
<dbReference type="InterPro" id="IPR001816">
    <property type="entry name" value="Transl_elong_EFTs/EF1B"/>
</dbReference>
<dbReference type="Gene3D" id="3.30.479.20">
    <property type="entry name" value="Elongation factor Ts, dimerisation domain"/>
    <property type="match status" value="2"/>
</dbReference>
<dbReference type="SUPFAM" id="SSF54713">
    <property type="entry name" value="Elongation factor Ts (EF-Ts), dimerisation domain"/>
    <property type="match status" value="2"/>
</dbReference>
<dbReference type="InterPro" id="IPR018101">
    <property type="entry name" value="Transl_elong_Ts_CS"/>
</dbReference>
<comment type="caution">
    <text evidence="8">The sequence shown here is derived from an EMBL/GenBank/DDBJ whole genome shotgun (WGS) entry which is preliminary data.</text>
</comment>
<dbReference type="Gene3D" id="1.10.286.20">
    <property type="match status" value="1"/>
</dbReference>
<keyword evidence="9" id="KW-1185">Reference proteome</keyword>